<protein>
    <submittedName>
        <fullName evidence="2">Hypothetical chloroplast RF62</fullName>
    </submittedName>
</protein>
<dbReference type="Gene3D" id="3.40.50.620">
    <property type="entry name" value="HUPs"/>
    <property type="match status" value="1"/>
</dbReference>
<gene>
    <name evidence="2" type="primary">ycf62b</name>
</gene>
<dbReference type="RefSeq" id="YP_009106091.1">
    <property type="nucleotide sequence ID" value="NC_025540.1"/>
</dbReference>
<dbReference type="Pfam" id="PF01171">
    <property type="entry name" value="ATP_bind_3"/>
    <property type="match status" value="1"/>
</dbReference>
<geneLocation type="chloroplast" evidence="2"/>
<name>A0A097KP85_9CHLO</name>
<proteinExistence type="predicted"/>
<dbReference type="SUPFAM" id="SSF52402">
    <property type="entry name" value="Adenine nucleotide alpha hydrolases-like"/>
    <property type="match status" value="1"/>
</dbReference>
<organism evidence="2">
    <name type="scientific">Paradoxia multiseta</name>
    <dbReference type="NCBI Taxonomy" id="249350"/>
    <lineage>
        <taxon>Eukaryota</taxon>
        <taxon>Viridiplantae</taxon>
        <taxon>Chlorophyta</taxon>
        <taxon>core chlorophytes</taxon>
        <taxon>Trebouxiophyceae</taxon>
        <taxon>Trebouxiophyceae incertae sedis</taxon>
        <taxon>Coccomyxaceae</taxon>
        <taxon>Paradoxia</taxon>
    </lineage>
</organism>
<accession>A0A097KP85</accession>
<dbReference type="GeneID" id="22160337"/>
<keyword evidence="2" id="KW-0150">Chloroplast</keyword>
<keyword evidence="2" id="KW-0934">Plastid</keyword>
<evidence type="ECO:0000313" key="2">
    <source>
        <dbReference type="EMBL" id="AIT94975.1"/>
    </source>
</evidence>
<evidence type="ECO:0000259" key="1">
    <source>
        <dbReference type="Pfam" id="PF01171"/>
    </source>
</evidence>
<sequence>MNGKSMALELGRARDASLCSFLVFSTTFFGLNRSLASRRMGSLIRPLLSINRNDVKKLCRFWGLPIYPDVTNQTVAFSRNRIRKQLLPALRVALNPQVDSVLSQSAEIMLAERLQQDLLALKLLRAYHYVPRFERVGGLHCLQSSNARPHSPGEEEGNQAKWRFRIMERQLGQWSTGALIGHIKPRLPWDGVRWDGARWDGPRRGPQPVHCKQCKTIEGERAPQLVHCKQCKAIEGDGVLQPVEQNAEPLGDLRGLWVPWNGEGAPQPPEEPKRSLTSIDMSVVRAARADYGPTLAVKSRDLQAVWFGFGKTGAILGAKDSCHRQKQCIRLLHKRRGCLFLPQVGIFFTNSISPPSPRTPCQCYSKFFK</sequence>
<dbReference type="AlphaFoldDB" id="A0A097KP85"/>
<dbReference type="EMBL" id="KM462879">
    <property type="protein sequence ID" value="AIT94975.1"/>
    <property type="molecule type" value="Genomic_DNA"/>
</dbReference>
<dbReference type="InterPro" id="IPR011063">
    <property type="entry name" value="TilS/TtcA_N"/>
</dbReference>
<feature type="domain" description="tRNA(Ile)-lysidine/2-thiocytidine synthase N-terminal" evidence="1">
    <location>
        <begin position="38"/>
        <end position="85"/>
    </location>
</feature>
<dbReference type="InterPro" id="IPR014729">
    <property type="entry name" value="Rossmann-like_a/b/a_fold"/>
</dbReference>
<reference evidence="2" key="1">
    <citation type="journal article" date="2014" name="BMC Evol. Biol.">
        <title>Chloroplast phylogenomic analysis resolves deep-level relationships within the green algal class Trebouxiophyceae.</title>
        <authorList>
            <person name="Lemieux C."/>
            <person name="Otis C."/>
            <person name="Turmel M."/>
        </authorList>
    </citation>
    <scope>NUCLEOTIDE SEQUENCE</scope>
</reference>